<keyword evidence="3 6" id="KW-0378">Hydrolase</keyword>
<dbReference type="Proteomes" id="UP001165444">
    <property type="component" value="Unassembled WGS sequence"/>
</dbReference>
<evidence type="ECO:0000259" key="5">
    <source>
        <dbReference type="PROSITE" id="PS51747"/>
    </source>
</evidence>
<dbReference type="PANTHER" id="PTHR11644">
    <property type="entry name" value="CYTIDINE DEAMINASE"/>
    <property type="match status" value="1"/>
</dbReference>
<evidence type="ECO:0000256" key="2">
    <source>
        <dbReference type="ARBA" id="ARBA00022723"/>
    </source>
</evidence>
<evidence type="ECO:0000256" key="3">
    <source>
        <dbReference type="ARBA" id="ARBA00022801"/>
    </source>
</evidence>
<sequence length="159" mass="16987">MKEQQIQIKYVTAALSELSVSDRNLYESALKASEHAYASYSHFQVGAAVLLGNGTIVTGANQENAAYPSGLCAERIALFAAGANYPNEPVVALAVIAQSEGEVRDEISPCGACCQVLLESESRSKCPMRILLCGKTTVRIIESVSSLLPFSFTPTDLLK</sequence>
<evidence type="ECO:0000256" key="4">
    <source>
        <dbReference type="ARBA" id="ARBA00022833"/>
    </source>
</evidence>
<evidence type="ECO:0000256" key="1">
    <source>
        <dbReference type="ARBA" id="ARBA00006576"/>
    </source>
</evidence>
<reference evidence="6 7" key="1">
    <citation type="submission" date="2022-03" db="EMBL/GenBank/DDBJ databases">
        <title>Parabacteroides sp. nov. isolated from swine feces.</title>
        <authorList>
            <person name="Bak J.E."/>
        </authorList>
    </citation>
    <scope>NUCLEOTIDE SEQUENCE [LARGE SCALE GENOMIC DNA]</scope>
    <source>
        <strain evidence="6 7">AGMB00274</strain>
    </source>
</reference>
<protein>
    <submittedName>
        <fullName evidence="6">Cytidine deaminase</fullName>
        <ecNumber evidence="6">3.5.4.5</ecNumber>
    </submittedName>
</protein>
<dbReference type="PROSITE" id="PS00903">
    <property type="entry name" value="CYT_DCMP_DEAMINASES_1"/>
    <property type="match status" value="1"/>
</dbReference>
<dbReference type="PANTHER" id="PTHR11644:SF2">
    <property type="entry name" value="CYTIDINE DEAMINASE"/>
    <property type="match status" value="1"/>
</dbReference>
<dbReference type="EMBL" id="JAKZMM010000005">
    <property type="protein sequence ID" value="MCJ2379588.1"/>
    <property type="molecule type" value="Genomic_DNA"/>
</dbReference>
<evidence type="ECO:0000313" key="6">
    <source>
        <dbReference type="EMBL" id="MCJ2379588.1"/>
    </source>
</evidence>
<proteinExistence type="inferred from homology"/>
<dbReference type="NCBIfam" id="NF004064">
    <property type="entry name" value="PRK05578.1"/>
    <property type="match status" value="1"/>
</dbReference>
<dbReference type="CDD" id="cd01283">
    <property type="entry name" value="cytidine_deaminase"/>
    <property type="match status" value="1"/>
</dbReference>
<dbReference type="InterPro" id="IPR050202">
    <property type="entry name" value="Cyt/Deoxycyt_deaminase"/>
</dbReference>
<dbReference type="GO" id="GO:0004126">
    <property type="term" value="F:cytidine deaminase activity"/>
    <property type="evidence" value="ECO:0007669"/>
    <property type="project" value="UniProtKB-EC"/>
</dbReference>
<dbReference type="InterPro" id="IPR002125">
    <property type="entry name" value="CMP_dCMP_dom"/>
</dbReference>
<feature type="domain" description="CMP/dCMP-type deaminase" evidence="5">
    <location>
        <begin position="20"/>
        <end position="155"/>
    </location>
</feature>
<dbReference type="Pfam" id="PF00383">
    <property type="entry name" value="dCMP_cyt_deam_1"/>
    <property type="match status" value="1"/>
</dbReference>
<keyword evidence="7" id="KW-1185">Reference proteome</keyword>
<comment type="similarity">
    <text evidence="1">Belongs to the cytidine and deoxycytidylate deaminase family.</text>
</comment>
<comment type="caution">
    <text evidence="6">The sequence shown here is derived from an EMBL/GenBank/DDBJ whole genome shotgun (WGS) entry which is preliminary data.</text>
</comment>
<dbReference type="PROSITE" id="PS51747">
    <property type="entry name" value="CYT_DCMP_DEAMINASES_2"/>
    <property type="match status" value="1"/>
</dbReference>
<dbReference type="InterPro" id="IPR016192">
    <property type="entry name" value="APOBEC/CMP_deaminase_Zn-bd"/>
</dbReference>
<organism evidence="6 7">
    <name type="scientific">Parabacteroides faecalis</name>
    <dbReference type="NCBI Taxonomy" id="2924040"/>
    <lineage>
        <taxon>Bacteria</taxon>
        <taxon>Pseudomonadati</taxon>
        <taxon>Bacteroidota</taxon>
        <taxon>Bacteroidia</taxon>
        <taxon>Bacteroidales</taxon>
        <taxon>Tannerellaceae</taxon>
        <taxon>Parabacteroides</taxon>
    </lineage>
</organism>
<accession>A0ABT0BXT5</accession>
<gene>
    <name evidence="6" type="ORF">MUN53_03035</name>
</gene>
<dbReference type="RefSeq" id="WP_243323333.1">
    <property type="nucleotide sequence ID" value="NZ_JAKZMM010000005.1"/>
</dbReference>
<dbReference type="EC" id="3.5.4.5" evidence="6"/>
<dbReference type="InterPro" id="IPR016193">
    <property type="entry name" value="Cytidine_deaminase-like"/>
</dbReference>
<evidence type="ECO:0000313" key="7">
    <source>
        <dbReference type="Proteomes" id="UP001165444"/>
    </source>
</evidence>
<dbReference type="SUPFAM" id="SSF53927">
    <property type="entry name" value="Cytidine deaminase-like"/>
    <property type="match status" value="1"/>
</dbReference>
<name>A0ABT0BXT5_9BACT</name>
<keyword evidence="2" id="KW-0479">Metal-binding</keyword>
<keyword evidence="4" id="KW-0862">Zinc</keyword>
<dbReference type="Gene3D" id="3.40.140.10">
    <property type="entry name" value="Cytidine Deaminase, domain 2"/>
    <property type="match status" value="1"/>
</dbReference>